<dbReference type="PROSITE" id="PS50887">
    <property type="entry name" value="GGDEF"/>
    <property type="match status" value="1"/>
</dbReference>
<feature type="domain" description="GGDEF" evidence="5">
    <location>
        <begin position="345"/>
        <end position="477"/>
    </location>
</feature>
<dbReference type="InterPro" id="IPR035919">
    <property type="entry name" value="EAL_sf"/>
</dbReference>
<evidence type="ECO:0000259" key="5">
    <source>
        <dbReference type="PROSITE" id="PS50887"/>
    </source>
</evidence>
<keyword evidence="1" id="KW-0472">Membrane</keyword>
<dbReference type="SUPFAM" id="SSF141868">
    <property type="entry name" value="EAL domain-like"/>
    <property type="match status" value="1"/>
</dbReference>
<dbReference type="PROSITE" id="PS50112">
    <property type="entry name" value="PAS"/>
    <property type="match status" value="1"/>
</dbReference>
<dbReference type="Proteomes" id="UP000031014">
    <property type="component" value="Unassembled WGS sequence"/>
</dbReference>
<dbReference type="PROSITE" id="PS50883">
    <property type="entry name" value="EAL"/>
    <property type="match status" value="1"/>
</dbReference>
<dbReference type="PROSITE" id="PS50113">
    <property type="entry name" value="PAC"/>
    <property type="match status" value="1"/>
</dbReference>
<accession>A0A0A8X4B4</accession>
<dbReference type="NCBIfam" id="TIGR00254">
    <property type="entry name" value="GGDEF"/>
    <property type="match status" value="1"/>
</dbReference>
<dbReference type="SUPFAM" id="SSF55785">
    <property type="entry name" value="PYP-like sensor domain (PAS domain)"/>
    <property type="match status" value="2"/>
</dbReference>
<dbReference type="FunFam" id="3.20.20.450:FF:000001">
    <property type="entry name" value="Cyclic di-GMP phosphodiesterase yahA"/>
    <property type="match status" value="1"/>
</dbReference>
<evidence type="ECO:0000259" key="4">
    <source>
        <dbReference type="PROSITE" id="PS50883"/>
    </source>
</evidence>
<dbReference type="Gene3D" id="3.20.20.450">
    <property type="entry name" value="EAL domain"/>
    <property type="match status" value="1"/>
</dbReference>
<protein>
    <submittedName>
        <fullName evidence="6">Diguanylate cyclase/phosphodiesterase (GGDEF &amp; EAL domains) with PAS/PAC sensor(S)</fullName>
    </submittedName>
</protein>
<dbReference type="Pfam" id="PF00990">
    <property type="entry name" value="GGDEF"/>
    <property type="match status" value="1"/>
</dbReference>
<dbReference type="SMART" id="SM00267">
    <property type="entry name" value="GGDEF"/>
    <property type="match status" value="1"/>
</dbReference>
<dbReference type="GO" id="GO:0006355">
    <property type="term" value="P:regulation of DNA-templated transcription"/>
    <property type="evidence" value="ECO:0007669"/>
    <property type="project" value="InterPro"/>
</dbReference>
<dbReference type="CDD" id="cd00130">
    <property type="entry name" value="PAS"/>
    <property type="match status" value="2"/>
</dbReference>
<dbReference type="InterPro" id="IPR013655">
    <property type="entry name" value="PAS_fold_3"/>
</dbReference>
<evidence type="ECO:0000313" key="6">
    <source>
        <dbReference type="EMBL" id="GAM14114.1"/>
    </source>
</evidence>
<dbReference type="InterPro" id="IPR001610">
    <property type="entry name" value="PAC"/>
</dbReference>
<evidence type="ECO:0000313" key="7">
    <source>
        <dbReference type="Proteomes" id="UP000031014"/>
    </source>
</evidence>
<dbReference type="PANTHER" id="PTHR44757">
    <property type="entry name" value="DIGUANYLATE CYCLASE DGCP"/>
    <property type="match status" value="1"/>
</dbReference>
<evidence type="ECO:0000256" key="1">
    <source>
        <dbReference type="SAM" id="Phobius"/>
    </source>
</evidence>
<feature type="transmembrane region" description="Helical" evidence="1">
    <location>
        <begin position="39"/>
        <end position="59"/>
    </location>
</feature>
<dbReference type="InterPro" id="IPR000160">
    <property type="entry name" value="GGDEF_dom"/>
</dbReference>
<dbReference type="STRING" id="1321606.SAMD00020551_2261"/>
<dbReference type="CDD" id="cd01949">
    <property type="entry name" value="GGDEF"/>
    <property type="match status" value="1"/>
</dbReference>
<organism evidence="6 7">
    <name type="scientific">Mesobacillus selenatarsenatis (strain DSM 18680 / JCM 14380 / FERM P-15431 / SF-1)</name>
    <dbReference type="NCBI Taxonomy" id="1321606"/>
    <lineage>
        <taxon>Bacteria</taxon>
        <taxon>Bacillati</taxon>
        <taxon>Bacillota</taxon>
        <taxon>Bacilli</taxon>
        <taxon>Bacillales</taxon>
        <taxon>Bacillaceae</taxon>
        <taxon>Mesobacillus</taxon>
    </lineage>
</organism>
<dbReference type="SUPFAM" id="SSF55073">
    <property type="entry name" value="Nucleotide cyclase"/>
    <property type="match status" value="1"/>
</dbReference>
<reference evidence="6 7" key="1">
    <citation type="submission" date="2013-06" db="EMBL/GenBank/DDBJ databases">
        <title>Whole genome shotgun sequence of Bacillus selenatarsenatis SF-1.</title>
        <authorList>
            <person name="Kuroda M."/>
            <person name="Sei K."/>
            <person name="Yamashita M."/>
            <person name="Ike M."/>
        </authorList>
    </citation>
    <scope>NUCLEOTIDE SEQUENCE [LARGE SCALE GENOMIC DNA]</scope>
    <source>
        <strain evidence="6 7">SF-1</strain>
    </source>
</reference>
<dbReference type="InterPro" id="IPR052155">
    <property type="entry name" value="Biofilm_reg_signaling"/>
</dbReference>
<dbReference type="InterPro" id="IPR000700">
    <property type="entry name" value="PAS-assoc_C"/>
</dbReference>
<dbReference type="InterPro" id="IPR029787">
    <property type="entry name" value="Nucleotide_cyclase"/>
</dbReference>
<dbReference type="Gene3D" id="3.30.70.270">
    <property type="match status" value="1"/>
</dbReference>
<feature type="domain" description="PAC" evidence="3">
    <location>
        <begin position="146"/>
        <end position="198"/>
    </location>
</feature>
<keyword evidence="1" id="KW-1133">Transmembrane helix</keyword>
<feature type="domain" description="EAL" evidence="4">
    <location>
        <begin position="486"/>
        <end position="739"/>
    </location>
</feature>
<dbReference type="Pfam" id="PF00989">
    <property type="entry name" value="PAS"/>
    <property type="match status" value="1"/>
</dbReference>
<keyword evidence="1" id="KW-0812">Transmembrane</keyword>
<gene>
    <name evidence="6" type="ORF">SAMD00020551_2261</name>
</gene>
<evidence type="ECO:0000259" key="2">
    <source>
        <dbReference type="PROSITE" id="PS50112"/>
    </source>
</evidence>
<dbReference type="RefSeq" id="WP_041965902.1">
    <property type="nucleotide sequence ID" value="NZ_BASE01000046.1"/>
</dbReference>
<proteinExistence type="predicted"/>
<dbReference type="NCBIfam" id="TIGR00229">
    <property type="entry name" value="sensory_box"/>
    <property type="match status" value="2"/>
</dbReference>
<sequence>MGSDGKIQRYTGLSIIFFLLFAELIDWLTSFYFPISEGVGYLIDLAVSFVFIALVFRVFKAVKNTAEDLEGHKKRLKSIFDTLDVAIWSHDLKTDTLLITSGIEKLYGHSSEEFYNDNTLWKKVIHPEDLRILADREDGLSRGEAVTSVYRIIRPDGEVRWIQDRGIPVIDENGNFVDFTSVLFDITDRQESEGRYRSLVEMSPDLIAVYSRGKLDYINEAGCKLFKAKSPEELIGQPISKLIPLDVLAHIKNRELTIDEDFEEKLWFEFKATQIDGQKIDVEMSAMPILYEGRMAEQIVGRDLTQRKKAEKTIKYMAYYDVLTGLPNRNMVRKHLNAALSNGNGNLAVLFLDLDRFKIINDTKGHRVGDLLLKVVATRLKNAVKEQGLVTRQGGDEFIIVLKDFGKEQVVEVAEGILNEFNEGITIEGQEFFVTPSIGISMAPEDGQDEETLIKHADTAMYLAKDRGKNNYQFYTDKLHGLSSRKMELENGLRKALEQNQLMLHYQPQVNLETGEIIGVEALVRWVHPEKGIISPAEFIPMAEETGLIVPLGKWVLEKAAAQNKEWQEKGYSPIPMSVNISVRQLQEDTFIDCVKQVMFDTQLAPNYLDFEITESVMQNSEKTALILDQLKELGVTLAIDDFGTGYSSLSLLKHFPIDKIKIDKSFVDDITQHSNQGAMVKTIIDMGHNLKFSVIAEGVEEQEQVEFLLKNGCVVGQGYHFSRPLPVEAIEELFMENKRRGGILQ</sequence>
<dbReference type="SMART" id="SM00091">
    <property type="entry name" value="PAS"/>
    <property type="match status" value="2"/>
</dbReference>
<dbReference type="AlphaFoldDB" id="A0A0A8X4B4"/>
<name>A0A0A8X4B4_MESS1</name>
<dbReference type="SMART" id="SM00052">
    <property type="entry name" value="EAL"/>
    <property type="match status" value="1"/>
</dbReference>
<dbReference type="EMBL" id="BASE01000046">
    <property type="protein sequence ID" value="GAM14114.1"/>
    <property type="molecule type" value="Genomic_DNA"/>
</dbReference>
<dbReference type="SMART" id="SM00086">
    <property type="entry name" value="PAC"/>
    <property type="match status" value="2"/>
</dbReference>
<dbReference type="Gene3D" id="3.30.450.20">
    <property type="entry name" value="PAS domain"/>
    <property type="match status" value="2"/>
</dbReference>
<dbReference type="InterPro" id="IPR000014">
    <property type="entry name" value="PAS"/>
</dbReference>
<evidence type="ECO:0000259" key="3">
    <source>
        <dbReference type="PROSITE" id="PS50113"/>
    </source>
</evidence>
<dbReference type="Pfam" id="PF00563">
    <property type="entry name" value="EAL"/>
    <property type="match status" value="1"/>
</dbReference>
<feature type="domain" description="PAS" evidence="2">
    <location>
        <begin position="72"/>
        <end position="144"/>
    </location>
</feature>
<dbReference type="Pfam" id="PF08447">
    <property type="entry name" value="PAS_3"/>
    <property type="match status" value="1"/>
</dbReference>
<dbReference type="OrthoDB" id="9759607at2"/>
<comment type="caution">
    <text evidence="6">The sequence shown here is derived from an EMBL/GenBank/DDBJ whole genome shotgun (WGS) entry which is preliminary data.</text>
</comment>
<dbReference type="InterPro" id="IPR043128">
    <property type="entry name" value="Rev_trsase/Diguanyl_cyclase"/>
</dbReference>
<dbReference type="InterPro" id="IPR013767">
    <property type="entry name" value="PAS_fold"/>
</dbReference>
<keyword evidence="7" id="KW-1185">Reference proteome</keyword>
<dbReference type="InterPro" id="IPR001633">
    <property type="entry name" value="EAL_dom"/>
</dbReference>
<dbReference type="InterPro" id="IPR035965">
    <property type="entry name" value="PAS-like_dom_sf"/>
</dbReference>
<dbReference type="CDD" id="cd01948">
    <property type="entry name" value="EAL"/>
    <property type="match status" value="1"/>
</dbReference>
<dbReference type="PANTHER" id="PTHR44757:SF2">
    <property type="entry name" value="BIOFILM ARCHITECTURE MAINTENANCE PROTEIN MBAA"/>
    <property type="match status" value="1"/>
</dbReference>
<feature type="transmembrane region" description="Helical" evidence="1">
    <location>
        <begin position="12"/>
        <end position="33"/>
    </location>
</feature>